<reference evidence="1" key="1">
    <citation type="journal article" date="2021" name="PeerJ">
        <title>Extensive microbial diversity within the chicken gut microbiome revealed by metagenomics and culture.</title>
        <authorList>
            <person name="Gilroy R."/>
            <person name="Ravi A."/>
            <person name="Getino M."/>
            <person name="Pursley I."/>
            <person name="Horton D.L."/>
            <person name="Alikhan N.F."/>
            <person name="Baker D."/>
            <person name="Gharbi K."/>
            <person name="Hall N."/>
            <person name="Watson M."/>
            <person name="Adriaenssens E.M."/>
            <person name="Foster-Nyarko E."/>
            <person name="Jarju S."/>
            <person name="Secka A."/>
            <person name="Antonio M."/>
            <person name="Oren A."/>
            <person name="Chaudhuri R.R."/>
            <person name="La Ragione R."/>
            <person name="Hildebrand F."/>
            <person name="Pallen M.J."/>
        </authorList>
    </citation>
    <scope>NUCLEOTIDE SEQUENCE</scope>
    <source>
        <strain evidence="1">CHK186-16707</strain>
    </source>
</reference>
<dbReference type="EMBL" id="DXAN01000026">
    <property type="protein sequence ID" value="HJA09137.1"/>
    <property type="molecule type" value="Genomic_DNA"/>
</dbReference>
<dbReference type="AlphaFoldDB" id="A0A9D2KMQ5"/>
<proteinExistence type="predicted"/>
<evidence type="ECO:0000313" key="2">
    <source>
        <dbReference type="Proteomes" id="UP000824225"/>
    </source>
</evidence>
<gene>
    <name evidence="1" type="ORF">H9962_08120</name>
</gene>
<sequence>MIRALVLLVAMFGVYAGSMVNLACPERGWACRVAEYETPDVSSRFPAASCPRGL</sequence>
<protein>
    <submittedName>
        <fullName evidence="1">Uncharacterized protein</fullName>
    </submittedName>
</protein>
<organism evidence="1 2">
    <name type="scientific">Candidatus Mailhella merdigallinarum</name>
    <dbReference type="NCBI Taxonomy" id="2838658"/>
    <lineage>
        <taxon>Bacteria</taxon>
        <taxon>Pseudomonadati</taxon>
        <taxon>Thermodesulfobacteriota</taxon>
        <taxon>Desulfovibrionia</taxon>
        <taxon>Desulfovibrionales</taxon>
        <taxon>Desulfovibrionaceae</taxon>
        <taxon>Mailhella</taxon>
    </lineage>
</organism>
<evidence type="ECO:0000313" key="1">
    <source>
        <dbReference type="EMBL" id="HJA09137.1"/>
    </source>
</evidence>
<dbReference type="Proteomes" id="UP000824225">
    <property type="component" value="Unassembled WGS sequence"/>
</dbReference>
<comment type="caution">
    <text evidence="1">The sequence shown here is derived from an EMBL/GenBank/DDBJ whole genome shotgun (WGS) entry which is preliminary data.</text>
</comment>
<name>A0A9D2KMQ5_9BACT</name>
<reference evidence="1" key="2">
    <citation type="submission" date="2021-04" db="EMBL/GenBank/DDBJ databases">
        <authorList>
            <person name="Gilroy R."/>
        </authorList>
    </citation>
    <scope>NUCLEOTIDE SEQUENCE</scope>
    <source>
        <strain evidence="1">CHK186-16707</strain>
    </source>
</reference>
<accession>A0A9D2KMQ5</accession>